<dbReference type="SUPFAM" id="SSF144000">
    <property type="entry name" value="Oxysterol-binding protein-like"/>
    <property type="match status" value="1"/>
</dbReference>
<keyword evidence="4" id="KW-0445">Lipid transport</keyword>
<feature type="domain" description="PH" evidence="9">
    <location>
        <begin position="449"/>
        <end position="549"/>
    </location>
</feature>
<evidence type="ECO:0000256" key="5">
    <source>
        <dbReference type="ARBA" id="ARBA00023121"/>
    </source>
</evidence>
<dbReference type="GO" id="GO:0006887">
    <property type="term" value="P:exocytosis"/>
    <property type="evidence" value="ECO:0007669"/>
    <property type="project" value="TreeGrafter"/>
</dbReference>
<dbReference type="PANTHER" id="PTHR10972:SF205">
    <property type="entry name" value="OXYSTEROL-BINDING PROTEIN 1"/>
    <property type="match status" value="1"/>
</dbReference>
<dbReference type="InterPro" id="IPR036770">
    <property type="entry name" value="Ankyrin_rpt-contain_sf"/>
</dbReference>
<dbReference type="GO" id="GO:0006897">
    <property type="term" value="P:endocytosis"/>
    <property type="evidence" value="ECO:0007669"/>
    <property type="project" value="TreeGrafter"/>
</dbReference>
<evidence type="ECO:0000259" key="9">
    <source>
        <dbReference type="PROSITE" id="PS50003"/>
    </source>
</evidence>
<dbReference type="GO" id="GO:0006869">
    <property type="term" value="P:lipid transport"/>
    <property type="evidence" value="ECO:0007669"/>
    <property type="project" value="UniProtKB-KW"/>
</dbReference>
<keyword evidence="3" id="KW-0597">Phosphoprotein</keyword>
<dbReference type="InterPro" id="IPR037239">
    <property type="entry name" value="OSBP_sf"/>
</dbReference>
<feature type="compositionally biased region" description="Polar residues" evidence="8">
    <location>
        <begin position="696"/>
        <end position="705"/>
    </location>
</feature>
<feature type="region of interest" description="Disordered" evidence="8">
    <location>
        <begin position="296"/>
        <end position="315"/>
    </location>
</feature>
<dbReference type="InterPro" id="IPR001849">
    <property type="entry name" value="PH_domain"/>
</dbReference>
<dbReference type="SMART" id="SM00248">
    <property type="entry name" value="ANK"/>
    <property type="match status" value="2"/>
</dbReference>
<dbReference type="GO" id="GO:0005886">
    <property type="term" value="C:plasma membrane"/>
    <property type="evidence" value="ECO:0007669"/>
    <property type="project" value="TreeGrafter"/>
</dbReference>
<reference evidence="10" key="1">
    <citation type="submission" date="2022-06" db="EMBL/GenBank/DDBJ databases">
        <authorList>
            <consortium name="SYNGENTA / RWTH Aachen University"/>
        </authorList>
    </citation>
    <scope>NUCLEOTIDE SEQUENCE</scope>
</reference>
<dbReference type="GO" id="GO:0034727">
    <property type="term" value="P:piecemeal microautophagy of the nucleus"/>
    <property type="evidence" value="ECO:0007669"/>
    <property type="project" value="TreeGrafter"/>
</dbReference>
<feature type="region of interest" description="Disordered" evidence="8">
    <location>
        <begin position="599"/>
        <end position="642"/>
    </location>
</feature>
<keyword evidence="5" id="KW-0446">Lipid-binding</keyword>
<dbReference type="Pfam" id="PF01237">
    <property type="entry name" value="Oxysterol_BP"/>
    <property type="match status" value="1"/>
</dbReference>
<feature type="compositionally biased region" description="Low complexity" evidence="8">
    <location>
        <begin position="77"/>
        <end position="92"/>
    </location>
</feature>
<feature type="region of interest" description="Disordered" evidence="8">
    <location>
        <begin position="890"/>
        <end position="938"/>
    </location>
</feature>
<dbReference type="PROSITE" id="PS50088">
    <property type="entry name" value="ANK_REPEAT"/>
    <property type="match status" value="2"/>
</dbReference>
<dbReference type="Pfam" id="PF00169">
    <property type="entry name" value="PH"/>
    <property type="match status" value="1"/>
</dbReference>
<dbReference type="PANTHER" id="PTHR10972">
    <property type="entry name" value="OXYSTEROL-BINDING PROTEIN-RELATED"/>
    <property type="match status" value="1"/>
</dbReference>
<dbReference type="Pfam" id="PF00023">
    <property type="entry name" value="Ank"/>
    <property type="match status" value="2"/>
</dbReference>
<dbReference type="InterPro" id="IPR000648">
    <property type="entry name" value="Oxysterol-bd"/>
</dbReference>
<keyword evidence="2" id="KW-0813">Transport</keyword>
<feature type="repeat" description="ANK" evidence="6">
    <location>
        <begin position="207"/>
        <end position="228"/>
    </location>
</feature>
<dbReference type="GO" id="GO:0030011">
    <property type="term" value="P:maintenance of cell polarity"/>
    <property type="evidence" value="ECO:0007669"/>
    <property type="project" value="TreeGrafter"/>
</dbReference>
<feature type="compositionally biased region" description="Polar residues" evidence="8">
    <location>
        <begin position="900"/>
        <end position="920"/>
    </location>
</feature>
<dbReference type="CDD" id="cd13292">
    <property type="entry name" value="PH_Osh1p_Osh2p_yeast"/>
    <property type="match status" value="1"/>
</dbReference>
<feature type="region of interest" description="Disordered" evidence="8">
    <location>
        <begin position="561"/>
        <end position="581"/>
    </location>
</feature>
<dbReference type="InterPro" id="IPR018494">
    <property type="entry name" value="Oxysterol-bd_CS"/>
</dbReference>
<accession>A0AAV0BLW0</accession>
<name>A0AAV0BLW0_PHAPC</name>
<evidence type="ECO:0000313" key="10">
    <source>
        <dbReference type="EMBL" id="CAH7687454.1"/>
    </source>
</evidence>
<comment type="similarity">
    <text evidence="1 7">Belongs to the OSBP family.</text>
</comment>
<feature type="compositionally biased region" description="Polar residues" evidence="8">
    <location>
        <begin position="610"/>
        <end position="628"/>
    </location>
</feature>
<dbReference type="InterPro" id="IPR011993">
    <property type="entry name" value="PH-like_dom_sf"/>
</dbReference>
<dbReference type="FunFam" id="2.40.160.120:FF:000017">
    <property type="entry name" value="Oxysterol-binding protein homolog C2F12.05c"/>
    <property type="match status" value="1"/>
</dbReference>
<feature type="compositionally biased region" description="Polar residues" evidence="8">
    <location>
        <begin position="27"/>
        <end position="50"/>
    </location>
</feature>
<dbReference type="PROSITE" id="PS50297">
    <property type="entry name" value="ANK_REP_REGION"/>
    <property type="match status" value="2"/>
</dbReference>
<evidence type="ECO:0000256" key="3">
    <source>
        <dbReference type="ARBA" id="ARBA00022553"/>
    </source>
</evidence>
<dbReference type="GO" id="GO:0005635">
    <property type="term" value="C:nuclear envelope"/>
    <property type="evidence" value="ECO:0007669"/>
    <property type="project" value="TreeGrafter"/>
</dbReference>
<feature type="region of interest" description="Disordered" evidence="8">
    <location>
        <begin position="1433"/>
        <end position="1458"/>
    </location>
</feature>
<feature type="repeat" description="ANK" evidence="6">
    <location>
        <begin position="345"/>
        <end position="377"/>
    </location>
</feature>
<evidence type="ECO:0000256" key="1">
    <source>
        <dbReference type="ARBA" id="ARBA00008842"/>
    </source>
</evidence>
<feature type="compositionally biased region" description="Low complexity" evidence="8">
    <location>
        <begin position="1276"/>
        <end position="1293"/>
    </location>
</feature>
<proteinExistence type="inferred from homology"/>
<keyword evidence="11" id="KW-1185">Reference proteome</keyword>
<evidence type="ECO:0000256" key="6">
    <source>
        <dbReference type="PROSITE-ProRule" id="PRU00023"/>
    </source>
</evidence>
<dbReference type="GO" id="GO:0097038">
    <property type="term" value="C:perinuclear endoplasmic reticulum"/>
    <property type="evidence" value="ECO:0007669"/>
    <property type="project" value="TreeGrafter"/>
</dbReference>
<dbReference type="PROSITE" id="PS01013">
    <property type="entry name" value="OSBP"/>
    <property type="match status" value="1"/>
</dbReference>
<dbReference type="SUPFAM" id="SSF50729">
    <property type="entry name" value="PH domain-like"/>
    <property type="match status" value="1"/>
</dbReference>
<feature type="region of interest" description="Disordered" evidence="8">
    <location>
        <begin position="1266"/>
        <end position="1293"/>
    </location>
</feature>
<dbReference type="SUPFAM" id="SSF48403">
    <property type="entry name" value="Ankyrin repeat"/>
    <property type="match status" value="1"/>
</dbReference>
<feature type="region of interest" description="Disordered" evidence="8">
    <location>
        <begin position="1"/>
        <end position="93"/>
    </location>
</feature>
<dbReference type="FunFam" id="3.30.70.3490:FF:000033">
    <property type="match status" value="1"/>
</dbReference>
<dbReference type="Gene3D" id="2.30.29.30">
    <property type="entry name" value="Pleckstrin-homology domain (PH domain)/Phosphotyrosine-binding domain (PTB)"/>
    <property type="match status" value="1"/>
</dbReference>
<evidence type="ECO:0000256" key="7">
    <source>
        <dbReference type="RuleBase" id="RU003844"/>
    </source>
</evidence>
<feature type="compositionally biased region" description="Basic and acidic residues" evidence="8">
    <location>
        <begin position="154"/>
        <end position="163"/>
    </location>
</feature>
<dbReference type="InterPro" id="IPR002110">
    <property type="entry name" value="Ankyrin_rpt"/>
</dbReference>
<dbReference type="GO" id="GO:0005829">
    <property type="term" value="C:cytosol"/>
    <property type="evidence" value="ECO:0007669"/>
    <property type="project" value="TreeGrafter"/>
</dbReference>
<comment type="caution">
    <text evidence="10">The sequence shown here is derived from an EMBL/GenBank/DDBJ whole genome shotgun (WGS) entry which is preliminary data.</text>
</comment>
<feature type="compositionally biased region" description="Polar residues" evidence="8">
    <location>
        <begin position="726"/>
        <end position="739"/>
    </location>
</feature>
<dbReference type="Gene3D" id="2.40.160.120">
    <property type="match status" value="1"/>
</dbReference>
<dbReference type="EMBL" id="CALTRL010005873">
    <property type="protein sequence ID" value="CAH7687454.1"/>
    <property type="molecule type" value="Genomic_DNA"/>
</dbReference>
<evidence type="ECO:0000256" key="4">
    <source>
        <dbReference type="ARBA" id="ARBA00023055"/>
    </source>
</evidence>
<feature type="compositionally biased region" description="Low complexity" evidence="8">
    <location>
        <begin position="706"/>
        <end position="725"/>
    </location>
</feature>
<dbReference type="PRINTS" id="PR01415">
    <property type="entry name" value="ANKYRIN"/>
</dbReference>
<dbReference type="Gene3D" id="1.25.40.20">
    <property type="entry name" value="Ankyrin repeat-containing domain"/>
    <property type="match status" value="2"/>
</dbReference>
<feature type="region of interest" description="Disordered" evidence="8">
    <location>
        <begin position="150"/>
        <end position="184"/>
    </location>
</feature>
<evidence type="ECO:0000313" key="11">
    <source>
        <dbReference type="Proteomes" id="UP001153365"/>
    </source>
</evidence>
<evidence type="ECO:0000256" key="8">
    <source>
        <dbReference type="SAM" id="MobiDB-lite"/>
    </source>
</evidence>
<feature type="compositionally biased region" description="Polar residues" evidence="8">
    <location>
        <begin position="1"/>
        <end position="19"/>
    </location>
</feature>
<feature type="compositionally biased region" description="Basic and acidic residues" evidence="8">
    <location>
        <begin position="1433"/>
        <end position="1442"/>
    </location>
</feature>
<dbReference type="Gene3D" id="3.30.70.3490">
    <property type="match status" value="1"/>
</dbReference>
<sequence length="1497" mass="167711">MSNSNNQIKQTNISETGINRSRKHSLSSEPSKLKQQQPSDQTSSSNLITKTHNKASSTSSSSSPLQRLVELDYNPHSARSPSSRSKSISGKSLNPPLWKSHSDICPIRLTCNALCLSLLKNVAIDESLRSFQLLQALRSADSQSILKLLPKPSEITKDPRSANDHPPVANKTRKPSQHSVSSDGPVPTIQLVLSNVPSSYLNSQDRSGQTPLHLACSMGRADVVNLFLGQAQLDDSIKDLEGRTCLEVCKTSEVARLIQTSRAHLSATYLALLSAYIASPITSTVSHSIVTASLDSNPSDEDLRDSHSALSGDLNNHEPAVDQLYRFILRPRSKVIDLNLKEEQSGTTVLHEAARRKDINLIKLAINRGADVLAKDRKNKMPSDVTTDERVKNLFRKAAVSEGRAMKAMSVQRTNWNFENGSSNGTLPFPTPGNHNSGSGAGPNVSIQQPILKGYLSKWTNMARGYSTRWLVLEKGYLSYYRDQKDEGKTVRGSIAMSVATVVGPDVTKDRLRFEVSSKLGNSYPRFYLKGAHPLEVMRWVDALKQAIECANYNANNLQPSISPSMNTPTSRLSSASGMSNNERERLGFVNRHLRNTRTFLSSSGGSGSTTDRNNSLASADTVTTTKGFNRDPDSPHGSILATSFTDDESFRQEGQTLVGGQELELLGQGLKTHIEMTKSLVESLSFSSSSSQLSRITAGSNPKLSPSESSHNSSPSGNNSTTSSQLNKNDNNSASAETQRQEELKQALKRSMEDLTMMLEEYLLKASKREKYYIHKYEGELLAKKLWEENMQALVASHAEIEQQLQVVSRDSSRRKKQLRSLRAGISENNTNLVKESDNKSAVGVSTYKLKALDEKKKEDMFFIDYFFCVSFYKKSMIIVEEDKEQEKKLSPRIEIDSSEATEGLSSQMTPRPTTATTKNRFDELISSSDSEDDSEDEFFEAIETGAISIEPMMTVTKSLIDPITNQIKKDSHIHIPELDIKCIIEGYEKKRTTLPIKADDRPTVSLWAILKNSIGKDLTKITFPVSFNEPTSMLQRVAEDMQFSECLDVACEQTDSLIRMAYVAGFAMSNYSSTVDRLAKPFNPLLGETYEFVEPEKEYRYLSEQISHHPPTSACFVESPRWRYSGECDAKNKFTGKSFEIRPTGIAHLSLYLPKTFEGVENYPEAPFTNGDRVEEHYTWKKVTTVITNLILGSPAIDHYGDMEITNHRTGERCVLTFKPRGWRGKDANEVKGSVFDRKGNLAWELAGKWTTQLIARRAGSATGELAPDQSVPNNQSNLSTSTSLISNKSTSSNHHLRQYLQLWKNEERPGNIPFNLTTFAINLNNINDTLKVWLPPTDCRLRPDQHAFERGAWEKANELKGALEDYQRLTRRKRETGELPKHRPRWFKIVDDEDTGEKTWDVIRVGDEGSKRSGKGKKKEKEELLKLDEVEEGSIREVEEKEENEEEQEELDESQIGRVAYWEERKRVGLRKKSGKVDTQWDRVDHIFGEFELI</sequence>
<keyword evidence="6" id="KW-0040">ANK repeat</keyword>
<feature type="compositionally biased region" description="Acidic residues" evidence="8">
    <location>
        <begin position="1443"/>
        <end position="1456"/>
    </location>
</feature>
<organism evidence="10 11">
    <name type="scientific">Phakopsora pachyrhizi</name>
    <name type="common">Asian soybean rust disease fungus</name>
    <dbReference type="NCBI Taxonomy" id="170000"/>
    <lineage>
        <taxon>Eukaryota</taxon>
        <taxon>Fungi</taxon>
        <taxon>Dikarya</taxon>
        <taxon>Basidiomycota</taxon>
        <taxon>Pucciniomycotina</taxon>
        <taxon>Pucciniomycetes</taxon>
        <taxon>Pucciniales</taxon>
        <taxon>Phakopsoraceae</taxon>
        <taxon>Phakopsora</taxon>
    </lineage>
</organism>
<gene>
    <name evidence="10" type="ORF">PPACK8108_LOCUS22236</name>
</gene>
<protein>
    <submittedName>
        <fullName evidence="10">Exodeoxyribonuclease V</fullName>
    </submittedName>
</protein>
<dbReference type="PROSITE" id="PS50003">
    <property type="entry name" value="PH_DOMAIN"/>
    <property type="match status" value="1"/>
</dbReference>
<feature type="region of interest" description="Disordered" evidence="8">
    <location>
        <begin position="692"/>
        <end position="745"/>
    </location>
</feature>
<dbReference type="GO" id="GO:0032934">
    <property type="term" value="F:sterol binding"/>
    <property type="evidence" value="ECO:0007669"/>
    <property type="project" value="TreeGrafter"/>
</dbReference>
<dbReference type="SMART" id="SM00233">
    <property type="entry name" value="PH"/>
    <property type="match status" value="1"/>
</dbReference>
<dbReference type="Proteomes" id="UP001153365">
    <property type="component" value="Unassembled WGS sequence"/>
</dbReference>
<evidence type="ECO:0000256" key="2">
    <source>
        <dbReference type="ARBA" id="ARBA00022448"/>
    </source>
</evidence>